<dbReference type="Pfam" id="PF00433">
    <property type="entry name" value="Pkinase_C"/>
    <property type="match status" value="1"/>
</dbReference>
<proteinExistence type="predicted"/>
<accession>A0A397H9H1</accession>
<reference evidence="8 9" key="1">
    <citation type="submission" date="2018-08" db="EMBL/GenBank/DDBJ databases">
        <title>Genome and evolution of the arbuscular mycorrhizal fungus Diversispora epigaea (formerly Glomus versiforme) and its bacterial endosymbionts.</title>
        <authorList>
            <person name="Sun X."/>
            <person name="Fei Z."/>
            <person name="Harrison M."/>
        </authorList>
    </citation>
    <scope>NUCLEOTIDE SEQUENCE [LARGE SCALE GENOMIC DNA]</scope>
    <source>
        <strain evidence="8 9">IT104</strain>
    </source>
</reference>
<dbReference type="InterPro" id="IPR000961">
    <property type="entry name" value="AGC-kinase_C"/>
</dbReference>
<name>A0A397H9H1_9GLOM</name>
<evidence type="ECO:0000259" key="7">
    <source>
        <dbReference type="PROSITE" id="PS51294"/>
    </source>
</evidence>
<dbReference type="AlphaFoldDB" id="A0A397H9H1"/>
<gene>
    <name evidence="8" type="ORF">Glove_372g96</name>
</gene>
<keyword evidence="1" id="KW-0723">Serine/threonine-protein kinase</keyword>
<keyword evidence="2" id="KW-0808">Transferase</keyword>
<dbReference type="STRING" id="1348612.A0A397H9H1"/>
<evidence type="ECO:0000256" key="3">
    <source>
        <dbReference type="ARBA" id="ARBA00022741"/>
    </source>
</evidence>
<sequence>MFYQKLPPPLCQIISSPVDSSNFDDEFTKELPVLTPVNSHLTTDFQGEFCGFHRSPIAKNNETKEEDKILIRAVDLYGKKNWQQGLNNL</sequence>
<keyword evidence="5" id="KW-0067">ATP-binding</keyword>
<evidence type="ECO:0000256" key="4">
    <source>
        <dbReference type="ARBA" id="ARBA00022777"/>
    </source>
</evidence>
<dbReference type="PROSITE" id="PS51285">
    <property type="entry name" value="AGC_KINASE_CTER"/>
    <property type="match status" value="1"/>
</dbReference>
<organism evidence="8 9">
    <name type="scientific">Diversispora epigaea</name>
    <dbReference type="NCBI Taxonomy" id="1348612"/>
    <lineage>
        <taxon>Eukaryota</taxon>
        <taxon>Fungi</taxon>
        <taxon>Fungi incertae sedis</taxon>
        <taxon>Mucoromycota</taxon>
        <taxon>Glomeromycotina</taxon>
        <taxon>Glomeromycetes</taxon>
        <taxon>Diversisporales</taxon>
        <taxon>Diversisporaceae</taxon>
        <taxon>Diversispora</taxon>
    </lineage>
</organism>
<evidence type="ECO:0000256" key="1">
    <source>
        <dbReference type="ARBA" id="ARBA00022527"/>
    </source>
</evidence>
<keyword evidence="9" id="KW-1185">Reference proteome</keyword>
<protein>
    <submittedName>
        <fullName evidence="8">Uncharacterized protein</fullName>
    </submittedName>
</protein>
<dbReference type="InterPro" id="IPR001005">
    <property type="entry name" value="SANT/Myb"/>
</dbReference>
<dbReference type="GO" id="GO:0004674">
    <property type="term" value="F:protein serine/threonine kinase activity"/>
    <property type="evidence" value="ECO:0007669"/>
    <property type="project" value="UniProtKB-KW"/>
</dbReference>
<evidence type="ECO:0000313" key="9">
    <source>
        <dbReference type="Proteomes" id="UP000266861"/>
    </source>
</evidence>
<dbReference type="OrthoDB" id="63267at2759"/>
<keyword evidence="4" id="KW-0418">Kinase</keyword>
<keyword evidence="3" id="KW-0547">Nucleotide-binding</keyword>
<evidence type="ECO:0000313" key="8">
    <source>
        <dbReference type="EMBL" id="RHZ58568.1"/>
    </source>
</evidence>
<dbReference type="CDD" id="cd00167">
    <property type="entry name" value="SANT"/>
    <property type="match status" value="1"/>
</dbReference>
<dbReference type="InterPro" id="IPR017892">
    <property type="entry name" value="Pkinase_C"/>
</dbReference>
<dbReference type="InterPro" id="IPR017930">
    <property type="entry name" value="Myb_dom"/>
</dbReference>
<feature type="domain" description="AGC-kinase C-terminal" evidence="6">
    <location>
        <begin position="1"/>
        <end position="64"/>
    </location>
</feature>
<evidence type="ECO:0000256" key="2">
    <source>
        <dbReference type="ARBA" id="ARBA00022679"/>
    </source>
</evidence>
<dbReference type="GO" id="GO:0005524">
    <property type="term" value="F:ATP binding"/>
    <property type="evidence" value="ECO:0007669"/>
    <property type="project" value="UniProtKB-KW"/>
</dbReference>
<dbReference type="EMBL" id="PQFF01000335">
    <property type="protein sequence ID" value="RHZ58568.1"/>
    <property type="molecule type" value="Genomic_DNA"/>
</dbReference>
<dbReference type="PROSITE" id="PS51294">
    <property type="entry name" value="HTH_MYB"/>
    <property type="match status" value="1"/>
</dbReference>
<dbReference type="Proteomes" id="UP000266861">
    <property type="component" value="Unassembled WGS sequence"/>
</dbReference>
<evidence type="ECO:0000259" key="6">
    <source>
        <dbReference type="PROSITE" id="PS51285"/>
    </source>
</evidence>
<comment type="caution">
    <text evidence="8">The sequence shown here is derived from an EMBL/GenBank/DDBJ whole genome shotgun (WGS) entry which is preliminary data.</text>
</comment>
<evidence type="ECO:0000256" key="5">
    <source>
        <dbReference type="ARBA" id="ARBA00022840"/>
    </source>
</evidence>
<feature type="domain" description="HTH myb-type" evidence="7">
    <location>
        <begin position="63"/>
        <end position="89"/>
    </location>
</feature>